<evidence type="ECO:0000256" key="1">
    <source>
        <dbReference type="SAM" id="Phobius"/>
    </source>
</evidence>
<keyword evidence="3" id="KW-1185">Reference proteome</keyword>
<dbReference type="EMBL" id="JAEPES010000005">
    <property type="protein sequence ID" value="MBK4348811.1"/>
    <property type="molecule type" value="Genomic_DNA"/>
</dbReference>
<dbReference type="Proteomes" id="UP000636458">
    <property type="component" value="Unassembled WGS sequence"/>
</dbReference>
<evidence type="ECO:0000313" key="2">
    <source>
        <dbReference type="EMBL" id="MBK4348811.1"/>
    </source>
</evidence>
<evidence type="ECO:0000313" key="3">
    <source>
        <dbReference type="Proteomes" id="UP000636458"/>
    </source>
</evidence>
<accession>A0A934W4C5</accession>
<name>A0A934W4C5_9MICO</name>
<comment type="caution">
    <text evidence="2">The sequence shown here is derived from an EMBL/GenBank/DDBJ whole genome shotgun (WGS) entry which is preliminary data.</text>
</comment>
<protein>
    <submittedName>
        <fullName evidence="2">Flp pilus-assembly TadE/G-like family protein</fullName>
    </submittedName>
</protein>
<gene>
    <name evidence="2" type="ORF">IV501_14320</name>
</gene>
<dbReference type="NCBIfam" id="TIGR03816">
    <property type="entry name" value="tadE_like_DECH"/>
    <property type="match status" value="1"/>
</dbReference>
<dbReference type="InterPro" id="IPR021202">
    <property type="entry name" value="Rv3654c-like"/>
</dbReference>
<dbReference type="RefSeq" id="WP_200557051.1">
    <property type="nucleotide sequence ID" value="NZ_JAEPES010000005.1"/>
</dbReference>
<organism evidence="2 3">
    <name type="scientific">Lacisediminihabitans changchengi</name>
    <dbReference type="NCBI Taxonomy" id="2787634"/>
    <lineage>
        <taxon>Bacteria</taxon>
        <taxon>Bacillati</taxon>
        <taxon>Actinomycetota</taxon>
        <taxon>Actinomycetes</taxon>
        <taxon>Micrococcales</taxon>
        <taxon>Microbacteriaceae</taxon>
        <taxon>Lacisediminihabitans</taxon>
    </lineage>
</organism>
<proteinExistence type="predicted"/>
<feature type="transmembrane region" description="Helical" evidence="1">
    <location>
        <begin position="12"/>
        <end position="35"/>
    </location>
</feature>
<sequence length="118" mass="11220">MRCRWSDDRGSGSILAVALTAGMLCLAGVCAPLLAALPALQKTAGAADASALAAADVASGALPGVPCDAAGRVARANGVALARCEVDGTIVTTSVSTLVAGFHIAASATAGSPDGGGK</sequence>
<keyword evidence="1" id="KW-0812">Transmembrane</keyword>
<keyword evidence="1" id="KW-0472">Membrane</keyword>
<reference evidence="2" key="1">
    <citation type="submission" date="2021-01" db="EMBL/GenBank/DDBJ databases">
        <title>Lacisediminihabitans sp. nov. strain G11-30, isolated from Antarctic Soil.</title>
        <authorList>
            <person name="Li J."/>
        </authorList>
    </citation>
    <scope>NUCLEOTIDE SEQUENCE</scope>
    <source>
        <strain evidence="2">G11-30</strain>
    </source>
</reference>
<dbReference type="AlphaFoldDB" id="A0A934W4C5"/>
<keyword evidence="1" id="KW-1133">Transmembrane helix</keyword>